<dbReference type="RefSeq" id="WP_013047661.1">
    <property type="nucleotide sequence ID" value="NC_014011.1"/>
</dbReference>
<dbReference type="STRING" id="572547.Amico_0250"/>
<evidence type="ECO:0000313" key="2">
    <source>
        <dbReference type="EMBL" id="ADE56395.1"/>
    </source>
</evidence>
<organism evidence="2 3">
    <name type="scientific">Aminobacterium colombiense (strain DSM 12261 / ALA-1)</name>
    <dbReference type="NCBI Taxonomy" id="572547"/>
    <lineage>
        <taxon>Bacteria</taxon>
        <taxon>Thermotogati</taxon>
        <taxon>Synergistota</taxon>
        <taxon>Synergistia</taxon>
        <taxon>Synergistales</taxon>
        <taxon>Aminobacteriaceae</taxon>
        <taxon>Aminobacterium</taxon>
    </lineage>
</organism>
<name>D5ECW3_AMICL</name>
<gene>
    <name evidence="2" type="ordered locus">Amico_0250</name>
</gene>
<reference evidence="2 3" key="1">
    <citation type="journal article" date="2010" name="Stand. Genomic Sci.">
        <title>Complete genome sequence of Aminobacterium colombiense type strain (ALA-1).</title>
        <authorList>
            <person name="Chertkov O."/>
            <person name="Sikorski J."/>
            <person name="Brambilla E."/>
            <person name="Lapidus A."/>
            <person name="Copeland A."/>
            <person name="Glavina Del Rio T."/>
            <person name="Nolan M."/>
            <person name="Lucas S."/>
            <person name="Tice H."/>
            <person name="Cheng J.F."/>
            <person name="Han C."/>
            <person name="Detter J.C."/>
            <person name="Bruce D."/>
            <person name="Tapia R."/>
            <person name="Goodwin L."/>
            <person name="Pitluck S."/>
            <person name="Liolios K."/>
            <person name="Ivanova N."/>
            <person name="Mavromatis K."/>
            <person name="Ovchinnikova G."/>
            <person name="Pati A."/>
            <person name="Chen A."/>
            <person name="Palaniappan K."/>
            <person name="Land M."/>
            <person name="Hauser L."/>
            <person name="Chang Y.J."/>
            <person name="Jeffries C.D."/>
            <person name="Spring S."/>
            <person name="Rohde M."/>
            <person name="Goker M."/>
            <person name="Bristow J."/>
            <person name="Eisen J.A."/>
            <person name="Markowitz V."/>
            <person name="Hugenholtz P."/>
            <person name="Kyrpides N.C."/>
            <person name="Klenk H.P."/>
        </authorList>
    </citation>
    <scope>NUCLEOTIDE SEQUENCE [LARGE SCALE GENOMIC DNA]</scope>
    <source>
        <strain evidence="3">DSM 12261 / ALA-1</strain>
    </source>
</reference>
<dbReference type="SUPFAM" id="SSF55469">
    <property type="entry name" value="FMN-dependent nitroreductase-like"/>
    <property type="match status" value="1"/>
</dbReference>
<dbReference type="Gene3D" id="3.40.109.10">
    <property type="entry name" value="NADH Oxidase"/>
    <property type="match status" value="1"/>
</dbReference>
<dbReference type="Pfam" id="PF00881">
    <property type="entry name" value="Nitroreductase"/>
    <property type="match status" value="2"/>
</dbReference>
<dbReference type="InterPro" id="IPR000415">
    <property type="entry name" value="Nitroreductase-like"/>
</dbReference>
<dbReference type="eggNOG" id="COG0778">
    <property type="taxonomic scope" value="Bacteria"/>
</dbReference>
<feature type="domain" description="Nitroreductase" evidence="1">
    <location>
        <begin position="12"/>
        <end position="66"/>
    </location>
</feature>
<dbReference type="OrthoDB" id="9812105at2"/>
<dbReference type="InterPro" id="IPR050627">
    <property type="entry name" value="Nitroreductase/BluB"/>
</dbReference>
<proteinExistence type="predicted"/>
<dbReference type="AlphaFoldDB" id="D5ECW3"/>
<keyword evidence="3" id="KW-1185">Reference proteome</keyword>
<protein>
    <submittedName>
        <fullName evidence="2">Nitroreductase</fullName>
    </submittedName>
</protein>
<dbReference type="PANTHER" id="PTHR23026">
    <property type="entry name" value="NADPH NITROREDUCTASE"/>
    <property type="match status" value="1"/>
</dbReference>
<dbReference type="EMBL" id="CP001997">
    <property type="protein sequence ID" value="ADE56395.1"/>
    <property type="molecule type" value="Genomic_DNA"/>
</dbReference>
<sequence>MALKENEAIRAILGRRSIRRFEEKAVEKEKIELLVECGSAAPSAANSRPCHFIVVTDRDLLNRLGEDHPYGKMLFEAPLGIVVCGNPEKSDFARRYWEEDCSAAMQNILIAAHAIGLDGVWLGVRHAEGCEEAVRKIISIPEHIAVLGIAAIGYGKEKKEPHKGIDEGTLHLNRW</sequence>
<dbReference type="GO" id="GO:0016491">
    <property type="term" value="F:oxidoreductase activity"/>
    <property type="evidence" value="ECO:0007669"/>
    <property type="project" value="InterPro"/>
</dbReference>
<dbReference type="HOGENOM" id="CLU_070764_7_3_0"/>
<evidence type="ECO:0000259" key="1">
    <source>
        <dbReference type="Pfam" id="PF00881"/>
    </source>
</evidence>
<feature type="domain" description="Nitroreductase" evidence="1">
    <location>
        <begin position="70"/>
        <end position="154"/>
    </location>
</feature>
<evidence type="ECO:0000313" key="3">
    <source>
        <dbReference type="Proteomes" id="UP000002366"/>
    </source>
</evidence>
<dbReference type="PANTHER" id="PTHR23026:SF123">
    <property type="entry name" value="NAD(P)H NITROREDUCTASE RV3131-RELATED"/>
    <property type="match status" value="1"/>
</dbReference>
<dbReference type="CDD" id="cd02150">
    <property type="entry name" value="nitroreductase"/>
    <property type="match status" value="1"/>
</dbReference>
<dbReference type="KEGG" id="aco:Amico_0250"/>
<dbReference type="InterPro" id="IPR029479">
    <property type="entry name" value="Nitroreductase"/>
</dbReference>
<accession>D5ECW3</accession>
<dbReference type="Proteomes" id="UP000002366">
    <property type="component" value="Chromosome"/>
</dbReference>